<accession>A0A9P6XWG2</accession>
<dbReference type="Proteomes" id="UP000740926">
    <property type="component" value="Unassembled WGS sequence"/>
</dbReference>
<proteinExistence type="predicted"/>
<evidence type="ECO:0000313" key="3">
    <source>
        <dbReference type="Proteomes" id="UP000740926"/>
    </source>
</evidence>
<keyword evidence="3" id="KW-1185">Reference proteome</keyword>
<feature type="region of interest" description="Disordered" evidence="1">
    <location>
        <begin position="81"/>
        <end position="100"/>
    </location>
</feature>
<organism evidence="2 3">
    <name type="scientific">Rhizopus delemar</name>
    <dbReference type="NCBI Taxonomy" id="936053"/>
    <lineage>
        <taxon>Eukaryota</taxon>
        <taxon>Fungi</taxon>
        <taxon>Fungi incertae sedis</taxon>
        <taxon>Mucoromycota</taxon>
        <taxon>Mucoromycotina</taxon>
        <taxon>Mucoromycetes</taxon>
        <taxon>Mucorales</taxon>
        <taxon>Mucorineae</taxon>
        <taxon>Rhizopodaceae</taxon>
        <taxon>Rhizopus</taxon>
    </lineage>
</organism>
<dbReference type="AlphaFoldDB" id="A0A9P6XWG2"/>
<sequence>MRAADFALQVGGGIGGLSVDGYLRAQAAREVQLGVIDVHRSNIQPHRFRILHGHVAQPADARNHDPVSRARVGHLQALVDGDARAQHGGDVDESHPPFTE</sequence>
<protein>
    <submittedName>
        <fullName evidence="2">Uncharacterized protein</fullName>
    </submittedName>
</protein>
<gene>
    <name evidence="2" type="ORF">G6F50_015796</name>
</gene>
<name>A0A9P6XWG2_9FUNG</name>
<evidence type="ECO:0000256" key="1">
    <source>
        <dbReference type="SAM" id="MobiDB-lite"/>
    </source>
</evidence>
<reference evidence="2 3" key="1">
    <citation type="journal article" date="2020" name="Microb. Genom.">
        <title>Genetic diversity of clinical and environmental Mucorales isolates obtained from an investigation of mucormycosis cases among solid organ transplant recipients.</title>
        <authorList>
            <person name="Nguyen M.H."/>
            <person name="Kaul D."/>
            <person name="Muto C."/>
            <person name="Cheng S.J."/>
            <person name="Richter R.A."/>
            <person name="Bruno V.M."/>
            <person name="Liu G."/>
            <person name="Beyhan S."/>
            <person name="Sundermann A.J."/>
            <person name="Mounaud S."/>
            <person name="Pasculle A.W."/>
            <person name="Nierman W.C."/>
            <person name="Driscoll E."/>
            <person name="Cumbie R."/>
            <person name="Clancy C.J."/>
            <person name="Dupont C.L."/>
        </authorList>
    </citation>
    <scope>NUCLEOTIDE SEQUENCE [LARGE SCALE GENOMIC DNA]</scope>
    <source>
        <strain evidence="2 3">GL24</strain>
    </source>
</reference>
<comment type="caution">
    <text evidence="2">The sequence shown here is derived from an EMBL/GenBank/DDBJ whole genome shotgun (WGS) entry which is preliminary data.</text>
</comment>
<dbReference type="EMBL" id="JAANIU010009141">
    <property type="protein sequence ID" value="KAG1533656.1"/>
    <property type="molecule type" value="Genomic_DNA"/>
</dbReference>
<evidence type="ECO:0000313" key="2">
    <source>
        <dbReference type="EMBL" id="KAG1533656.1"/>
    </source>
</evidence>